<sequence>MKKYIIFYCSVLGYDIVRVDAESLSDAISIADVFSHNPALLLLVYVLNIY</sequence>
<protein>
    <submittedName>
        <fullName evidence="1">Uncharacterized protein</fullName>
    </submittedName>
</protein>
<accession>A0A8S5N0Y7</accession>
<dbReference type="EMBL" id="BK015031">
    <property type="protein sequence ID" value="DAD87930.1"/>
    <property type="molecule type" value="Genomic_DNA"/>
</dbReference>
<name>A0A8S5N0Y7_9VIRU</name>
<reference evidence="1" key="1">
    <citation type="journal article" date="2021" name="Proc. Natl. Acad. Sci. U.S.A.">
        <title>A Catalog of Tens of Thousands of Viruses from Human Metagenomes Reveals Hidden Associations with Chronic Diseases.</title>
        <authorList>
            <person name="Tisza M.J."/>
            <person name="Buck C.B."/>
        </authorList>
    </citation>
    <scope>NUCLEOTIDE SEQUENCE</scope>
    <source>
        <strain evidence="1">CtfJJ5</strain>
    </source>
</reference>
<proteinExistence type="predicted"/>
<evidence type="ECO:0000313" key="1">
    <source>
        <dbReference type="EMBL" id="DAD87930.1"/>
    </source>
</evidence>
<organism evidence="1">
    <name type="scientific">Microviridae sp. ctfJJ5</name>
    <dbReference type="NCBI Taxonomy" id="2826739"/>
    <lineage>
        <taxon>Viruses</taxon>
        <taxon>Monodnaviria</taxon>
        <taxon>Sangervirae</taxon>
        <taxon>Phixviricota</taxon>
        <taxon>Malgrandaviricetes</taxon>
        <taxon>Petitvirales</taxon>
        <taxon>Microviridae</taxon>
    </lineage>
</organism>